<keyword evidence="3 7" id="KW-0378">Hydrolase</keyword>
<dbReference type="Gene3D" id="3.30.1120.10">
    <property type="match status" value="1"/>
</dbReference>
<evidence type="ECO:0000256" key="4">
    <source>
        <dbReference type="ARBA" id="ARBA00022837"/>
    </source>
</evidence>
<dbReference type="PROSITE" id="PS00523">
    <property type="entry name" value="SULFATASE_1"/>
    <property type="match status" value="1"/>
</dbReference>
<dbReference type="PANTHER" id="PTHR42693">
    <property type="entry name" value="ARYLSULFATASE FAMILY MEMBER"/>
    <property type="match status" value="1"/>
</dbReference>
<comment type="similarity">
    <text evidence="1">Belongs to the sulfatase family.</text>
</comment>
<dbReference type="RefSeq" id="WP_146444376.1">
    <property type="nucleotide sequence ID" value="NZ_SJPR01000001.1"/>
</dbReference>
<dbReference type="AlphaFoldDB" id="A0A5C6AL37"/>
<evidence type="ECO:0000256" key="2">
    <source>
        <dbReference type="ARBA" id="ARBA00022723"/>
    </source>
</evidence>
<evidence type="ECO:0000256" key="5">
    <source>
        <dbReference type="SAM" id="SignalP"/>
    </source>
</evidence>
<gene>
    <name evidence="7" type="primary">atsA_5</name>
    <name evidence="7" type="ORF">Pla108_16850</name>
</gene>
<evidence type="ECO:0000256" key="1">
    <source>
        <dbReference type="ARBA" id="ARBA00008779"/>
    </source>
</evidence>
<feature type="chain" id="PRO_5023097833" evidence="5">
    <location>
        <begin position="30"/>
        <end position="798"/>
    </location>
</feature>
<dbReference type="OrthoDB" id="9762324at2"/>
<dbReference type="Gene3D" id="3.40.720.10">
    <property type="entry name" value="Alkaline Phosphatase, subunit A"/>
    <property type="match status" value="1"/>
</dbReference>
<dbReference type="Pfam" id="PF00884">
    <property type="entry name" value="Sulfatase"/>
    <property type="match status" value="1"/>
</dbReference>
<evidence type="ECO:0000259" key="6">
    <source>
        <dbReference type="Pfam" id="PF00884"/>
    </source>
</evidence>
<keyword evidence="5" id="KW-0732">Signal</keyword>
<evidence type="ECO:0000313" key="7">
    <source>
        <dbReference type="EMBL" id="TWU00733.1"/>
    </source>
</evidence>
<feature type="domain" description="Sulfatase N-terminal" evidence="6">
    <location>
        <begin position="76"/>
        <end position="489"/>
    </location>
</feature>
<reference evidence="7 8" key="1">
    <citation type="submission" date="2019-02" db="EMBL/GenBank/DDBJ databases">
        <title>Deep-cultivation of Planctomycetes and their phenomic and genomic characterization uncovers novel biology.</title>
        <authorList>
            <person name="Wiegand S."/>
            <person name="Jogler M."/>
            <person name="Boedeker C."/>
            <person name="Pinto D."/>
            <person name="Vollmers J."/>
            <person name="Rivas-Marin E."/>
            <person name="Kohn T."/>
            <person name="Peeters S.H."/>
            <person name="Heuer A."/>
            <person name="Rast P."/>
            <person name="Oberbeckmann S."/>
            <person name="Bunk B."/>
            <person name="Jeske O."/>
            <person name="Meyerdierks A."/>
            <person name="Storesund J.E."/>
            <person name="Kallscheuer N."/>
            <person name="Luecker S."/>
            <person name="Lage O.M."/>
            <person name="Pohl T."/>
            <person name="Merkel B.J."/>
            <person name="Hornburger P."/>
            <person name="Mueller R.-W."/>
            <person name="Bruemmer F."/>
            <person name="Labrenz M."/>
            <person name="Spormann A.M."/>
            <person name="Op Den Camp H."/>
            <person name="Overmann J."/>
            <person name="Amann R."/>
            <person name="Jetten M.S.M."/>
            <person name="Mascher T."/>
            <person name="Medema M.H."/>
            <person name="Devos D.P."/>
            <person name="Kaster A.-K."/>
            <person name="Ovreas L."/>
            <person name="Rohde M."/>
            <person name="Galperin M.Y."/>
            <person name="Jogler C."/>
        </authorList>
    </citation>
    <scope>NUCLEOTIDE SEQUENCE [LARGE SCALE GENOMIC DNA]</scope>
    <source>
        <strain evidence="7 8">Pla108</strain>
    </source>
</reference>
<dbReference type="SUPFAM" id="SSF53649">
    <property type="entry name" value="Alkaline phosphatase-like"/>
    <property type="match status" value="1"/>
</dbReference>
<evidence type="ECO:0000313" key="8">
    <source>
        <dbReference type="Proteomes" id="UP000317421"/>
    </source>
</evidence>
<protein>
    <submittedName>
        <fullName evidence="7">Arylsulfatase</fullName>
        <ecNumber evidence="7">3.1.6.1</ecNumber>
    </submittedName>
</protein>
<dbReference type="InterPro" id="IPR017850">
    <property type="entry name" value="Alkaline_phosphatase_core_sf"/>
</dbReference>
<dbReference type="EMBL" id="SJPR01000001">
    <property type="protein sequence ID" value="TWU00733.1"/>
    <property type="molecule type" value="Genomic_DNA"/>
</dbReference>
<feature type="signal peptide" evidence="5">
    <location>
        <begin position="1"/>
        <end position="29"/>
    </location>
</feature>
<dbReference type="Proteomes" id="UP000317421">
    <property type="component" value="Unassembled WGS sequence"/>
</dbReference>
<name>A0A5C6AL37_9BACT</name>
<dbReference type="GO" id="GO:0004065">
    <property type="term" value="F:arylsulfatase activity"/>
    <property type="evidence" value="ECO:0007669"/>
    <property type="project" value="UniProtKB-EC"/>
</dbReference>
<accession>A0A5C6AL37</accession>
<sequence length="798" mass="87909" precursor="true">MTAFRTLPALHGASLAALVAVLLAAPSEAQESDYQVPVNRRDLPIAAPWQPAIETLDARDAKAPPVFEVKAPKGAPNVVVIMIDDLGFGGTSAFGGVTKTPTFDRLARNGLMYNQFHSTALCSPTRQALLTGRNHHSVNMGSITEIATSFPGQTGKLPESCAKLPETLRLNGYSTAHFGKCHEVAAWEISPSGPLTRWPTLSGFDKFYGFLGGETNQWSPAIYDGVTPVDNPAKGDPNYHFMNDMTTQAINWVRSQQSLTPDKPFFVYFVPGATHAPHHVPKSYIEKHEGDFDEGWDVIRKRIYENQKRLGVIPKGTELADKPKDIKDWDSLTADEKKLFARQADVFAAFLDMTDTEIGRLVSAIEELGELDNTLIVFIAGDNGTSAEGGMIGMYNEMTYFNGVDETVPDMLEKYDEWGGPSTYPHMAAGWAVCFDSPFTWTKQVPANYGGTRQGTVVHWPARIKAKGELRDQWHHVIDIAPTILEAAGLPQPRTVNGVGQRPMEGVSMVYSFDDAEAADRHLVQYFEIMGNRGLYYDGWFAGTVHMFPWAPPRNTFENDVWELYHVAEDFSMANNLASKHPEKLEELKEMFLTEALKYKVLPLDDRRQLRVNAKLAGRPTLMGDRKSLTVYEGLGFLPENDFIDTKNTSFEIVAEIDNTASDAGGVIVSQGGRFGGWSLYVHQGKPVYTYNFLGLESYSVTSDTGLPEGKSTIKLAFEYDGKNGDGQPKLGAGGTATLSIDGKQVGTAKVDKTQFAIWSADETANVGLDRETSVSTDYDEESSKFKGKIEKVTISLK</sequence>
<dbReference type="InterPro" id="IPR050738">
    <property type="entry name" value="Sulfatase"/>
</dbReference>
<proteinExistence type="inferred from homology"/>
<dbReference type="InterPro" id="IPR000917">
    <property type="entry name" value="Sulfatase_N"/>
</dbReference>
<comment type="caution">
    <text evidence="7">The sequence shown here is derived from an EMBL/GenBank/DDBJ whole genome shotgun (WGS) entry which is preliminary data.</text>
</comment>
<keyword evidence="2" id="KW-0479">Metal-binding</keyword>
<dbReference type="GO" id="GO:0046872">
    <property type="term" value="F:metal ion binding"/>
    <property type="evidence" value="ECO:0007669"/>
    <property type="project" value="UniProtKB-KW"/>
</dbReference>
<keyword evidence="8" id="KW-1185">Reference proteome</keyword>
<evidence type="ECO:0000256" key="3">
    <source>
        <dbReference type="ARBA" id="ARBA00022801"/>
    </source>
</evidence>
<dbReference type="PANTHER" id="PTHR42693:SF43">
    <property type="entry name" value="BLL2667 PROTEIN"/>
    <property type="match status" value="1"/>
</dbReference>
<organism evidence="7 8">
    <name type="scientific">Botrimarina colliarenosi</name>
    <dbReference type="NCBI Taxonomy" id="2528001"/>
    <lineage>
        <taxon>Bacteria</taxon>
        <taxon>Pseudomonadati</taxon>
        <taxon>Planctomycetota</taxon>
        <taxon>Planctomycetia</taxon>
        <taxon>Pirellulales</taxon>
        <taxon>Lacipirellulaceae</taxon>
        <taxon>Botrimarina</taxon>
    </lineage>
</organism>
<dbReference type="InterPro" id="IPR024607">
    <property type="entry name" value="Sulfatase_CS"/>
</dbReference>
<keyword evidence="4" id="KW-0106">Calcium</keyword>
<dbReference type="CDD" id="cd16025">
    <property type="entry name" value="PAS_like"/>
    <property type="match status" value="1"/>
</dbReference>
<dbReference type="EC" id="3.1.6.1" evidence="7"/>